<dbReference type="GO" id="GO:0004674">
    <property type="term" value="F:protein serine/threonine kinase activity"/>
    <property type="evidence" value="ECO:0007669"/>
    <property type="project" value="UniProtKB-EC"/>
</dbReference>
<dbReference type="Gene3D" id="3.90.810.10">
    <property type="entry name" value="CRIB domain"/>
    <property type="match status" value="1"/>
</dbReference>
<evidence type="ECO:0000256" key="1">
    <source>
        <dbReference type="ARBA" id="ARBA00008874"/>
    </source>
</evidence>
<feature type="compositionally biased region" description="Polar residues" evidence="6">
    <location>
        <begin position="181"/>
        <end position="198"/>
    </location>
</feature>
<feature type="region of interest" description="Disordered" evidence="6">
    <location>
        <begin position="1"/>
        <end position="66"/>
    </location>
</feature>
<dbReference type="OrthoDB" id="248923at2759"/>
<comment type="similarity">
    <text evidence="1">Belongs to the protein kinase superfamily. STE Ser/Thr protein kinase family. STE20 subfamily.</text>
</comment>
<reference evidence="9 10" key="1">
    <citation type="journal article" date="2010" name="Proc. Natl. Acad. Sci. U.S.A.">
        <title>Insights into evolution of multicellular fungi from the assembled chromosomes of the mushroom Coprinopsis cinerea (Coprinus cinereus).</title>
        <authorList>
            <person name="Stajich J.E."/>
            <person name="Wilke S.K."/>
            <person name="Ahren D."/>
            <person name="Au C.H."/>
            <person name="Birren B.W."/>
            <person name="Borodovsky M."/>
            <person name="Burns C."/>
            <person name="Canback B."/>
            <person name="Casselton L.A."/>
            <person name="Cheng C.K."/>
            <person name="Deng J."/>
            <person name="Dietrich F.S."/>
            <person name="Fargo D.C."/>
            <person name="Farman M.L."/>
            <person name="Gathman A.C."/>
            <person name="Goldberg J."/>
            <person name="Guigo R."/>
            <person name="Hoegger P.J."/>
            <person name="Hooker J.B."/>
            <person name="Huggins A."/>
            <person name="James T.Y."/>
            <person name="Kamada T."/>
            <person name="Kilaru S."/>
            <person name="Kodira C."/>
            <person name="Kues U."/>
            <person name="Kupfer D."/>
            <person name="Kwan H.S."/>
            <person name="Lomsadze A."/>
            <person name="Li W."/>
            <person name="Lilly W.W."/>
            <person name="Ma L.J."/>
            <person name="Mackey A.J."/>
            <person name="Manning G."/>
            <person name="Martin F."/>
            <person name="Muraguchi H."/>
            <person name="Natvig D.O."/>
            <person name="Palmerini H."/>
            <person name="Ramesh M.A."/>
            <person name="Rehmeyer C.J."/>
            <person name="Roe B.A."/>
            <person name="Shenoy N."/>
            <person name="Stanke M."/>
            <person name="Ter-Hovhannisyan V."/>
            <person name="Tunlid A."/>
            <person name="Velagapudi R."/>
            <person name="Vision T.J."/>
            <person name="Zeng Q."/>
            <person name="Zolan M.E."/>
            <person name="Pukkila P.J."/>
        </authorList>
    </citation>
    <scope>NUCLEOTIDE SEQUENCE [LARGE SCALE GENOMIC DNA]</scope>
    <source>
        <strain evidence="10">Okayama-7 / 130 / ATCC MYA-4618 / FGSC 9003</strain>
    </source>
</reference>
<organism evidence="9 10">
    <name type="scientific">Coprinopsis cinerea (strain Okayama-7 / 130 / ATCC MYA-4618 / FGSC 9003)</name>
    <name type="common">Inky cap fungus</name>
    <name type="synonym">Hormographiella aspergillata</name>
    <dbReference type="NCBI Taxonomy" id="240176"/>
    <lineage>
        <taxon>Eukaryota</taxon>
        <taxon>Fungi</taxon>
        <taxon>Dikarya</taxon>
        <taxon>Basidiomycota</taxon>
        <taxon>Agaricomycotina</taxon>
        <taxon>Agaricomycetes</taxon>
        <taxon>Agaricomycetidae</taxon>
        <taxon>Agaricales</taxon>
        <taxon>Agaricineae</taxon>
        <taxon>Psathyrellaceae</taxon>
        <taxon>Coprinopsis</taxon>
    </lineage>
</organism>
<dbReference type="Gene3D" id="1.10.510.10">
    <property type="entry name" value="Transferase(Phosphotransferase) domain 1"/>
    <property type="match status" value="1"/>
</dbReference>
<dbReference type="PANTHER" id="PTHR45832">
    <property type="entry name" value="SERINE/THREONINE-PROTEIN KINASE SAMKA-RELATED-RELATED"/>
    <property type="match status" value="1"/>
</dbReference>
<dbReference type="InParanoid" id="D6RPY3"/>
<keyword evidence="3" id="KW-0067">ATP-binding</keyword>
<dbReference type="PROSITE" id="PS50108">
    <property type="entry name" value="CRIB"/>
    <property type="match status" value="1"/>
</dbReference>
<dbReference type="Pfam" id="PF00786">
    <property type="entry name" value="PBD"/>
    <property type="match status" value="1"/>
</dbReference>
<feature type="compositionally biased region" description="Low complexity" evidence="6">
    <location>
        <begin position="1"/>
        <end position="16"/>
    </location>
</feature>
<dbReference type="PROSITE" id="PS50011">
    <property type="entry name" value="PROTEIN_KINASE_DOM"/>
    <property type="match status" value="1"/>
</dbReference>
<dbReference type="KEGG" id="cci:CC1G_15304"/>
<dbReference type="InterPro" id="IPR036936">
    <property type="entry name" value="CRIB_dom_sf"/>
</dbReference>
<dbReference type="InterPro" id="IPR000719">
    <property type="entry name" value="Prot_kinase_dom"/>
</dbReference>
<dbReference type="SMART" id="SM00219">
    <property type="entry name" value="TyrKc"/>
    <property type="match status" value="1"/>
</dbReference>
<feature type="region of interest" description="Disordered" evidence="6">
    <location>
        <begin position="143"/>
        <end position="262"/>
    </location>
</feature>
<sequence length="1039" mass="111926">MSLTSSIASGLSSPPTEGKRPQSRGKEKALSFLKFGKRSPKSPPTKDASWDSAVPPLPSNGDDGISTPFNFQHNIHVNEGLVGLPPTWSAALSQAGFSDEEIIAIHNRRAAGSRSPNSQYVLNARPPSPRIPHPYQQSASNVPIIAQPGPRTTSLPRQVSDASLRSTSTRQRHPIPFGSPASASTASLHSSNAGSISNIKAVRQGASQDHSSRNHTPQLSISYSSDSNHSGVSGEDVYQQSRNGNFPKDVSTPPGKPAHAANPSIAQSFMSQASSLLNGHSHNRNESNASSTSKRLFGSQPSLWSSPSSSSTASRPQTAANTSTSSNHSNAAVTQPTDNNASPEASPPQPKRTNALPPRLSLHQASGSGDLSAWAGMLLSGLSSDLDDKLTLGPSPLGPTPLTPQSAPASAATQGPSSFTVSNRPTHTSHSRSLGGESSKARPEPLSELEEPIDNDAQYANLSPPWTGDAGSSSPLWSEIEGILSQGRSPTASEDRHEPGPYSAALAETFSPTLPFSPEEDRMAQERRLRNEASRERLEREEDLNRLSVNTARPNRDSSRSIPPTPIVPPPRQLPNRPAPIDAGHSPSPPNSSFDSEESSASSSQSQDRYPTPTTANSTSSPLRYYLEPSPSPSQASFSPVVARHKEYPNVPPAYDIDEDLDEDDEEGTNLIIPHQIITAPSPQANRPTIVIENVSPGGALSTALPTGTPASPFQRYRGWLSEVVQPLEEYIDEGVDPRDHYLDLKEIAEGESGSVFSARLIQKDADKLRLPAHVKAQDADDFANNREVLVAIKSVAIVPSGSPKLKDLQHELGLMKGLHHENVIGLDSLYVDFLEDTLWIRMELMERSLADIIGLVDAGLMLPDRMMARFASDILSGLDYLQRHHIAHRDVRSDNLLINKHGVLKLTDFANAVQVSAQNPMRTEPAGVLYWQAPEVRSPPYNAMKVDVWSLGATVWEMAETQPPFADTNEFGDRWPPLSRPQLVSPAFHEFLRLCSEPAASRPTAGELLKTPFVKNACGRAVIVQLLSQCIAIESAFE</sequence>
<feature type="domain" description="Protein kinase" evidence="7">
    <location>
        <begin position="742"/>
        <end position="1015"/>
    </location>
</feature>
<feature type="compositionally biased region" description="Basic and acidic residues" evidence="6">
    <location>
        <begin position="519"/>
        <end position="545"/>
    </location>
</feature>
<accession>D6RPY3</accession>
<dbReference type="GO" id="GO:0004713">
    <property type="term" value="F:protein tyrosine kinase activity"/>
    <property type="evidence" value="ECO:0007669"/>
    <property type="project" value="InterPro"/>
</dbReference>
<dbReference type="GO" id="GO:0106310">
    <property type="term" value="F:protein serine kinase activity"/>
    <property type="evidence" value="ECO:0007669"/>
    <property type="project" value="RHEA"/>
</dbReference>
<evidence type="ECO:0000313" key="9">
    <source>
        <dbReference type="EMBL" id="EFI26903.1"/>
    </source>
</evidence>
<dbReference type="Pfam" id="PF00069">
    <property type="entry name" value="Pkinase"/>
    <property type="match status" value="1"/>
</dbReference>
<evidence type="ECO:0000256" key="3">
    <source>
        <dbReference type="ARBA" id="ARBA00022840"/>
    </source>
</evidence>
<name>D6RPY3_COPC7</name>
<proteinExistence type="inferred from homology"/>
<feature type="compositionally biased region" description="Basic and acidic residues" evidence="6">
    <location>
        <begin position="17"/>
        <end position="29"/>
    </location>
</feature>
<dbReference type="STRING" id="240176.D6RPY3"/>
<dbReference type="eggNOG" id="KOG0578">
    <property type="taxonomic scope" value="Eukaryota"/>
</dbReference>
<evidence type="ECO:0000259" key="7">
    <source>
        <dbReference type="PROSITE" id="PS50011"/>
    </source>
</evidence>
<evidence type="ECO:0000256" key="2">
    <source>
        <dbReference type="ARBA" id="ARBA00022741"/>
    </source>
</evidence>
<feature type="domain" description="CRIB" evidence="8">
    <location>
        <begin position="65"/>
        <end position="78"/>
    </location>
</feature>
<feature type="compositionally biased region" description="Low complexity" evidence="6">
    <location>
        <begin position="591"/>
        <end position="622"/>
    </location>
</feature>
<dbReference type="PANTHER" id="PTHR45832:SF22">
    <property type="entry name" value="SERINE_THREONINE-PROTEIN KINASE SAMKA-RELATED"/>
    <property type="match status" value="1"/>
</dbReference>
<keyword evidence="9" id="KW-0808">Transferase</keyword>
<dbReference type="EMBL" id="AACS02000010">
    <property type="protein sequence ID" value="EFI26903.1"/>
    <property type="molecule type" value="Genomic_DNA"/>
</dbReference>
<evidence type="ECO:0000256" key="6">
    <source>
        <dbReference type="SAM" id="MobiDB-lite"/>
    </source>
</evidence>
<dbReference type="RefSeq" id="XP_002910397.1">
    <property type="nucleotide sequence ID" value="XM_002910351.1"/>
</dbReference>
<evidence type="ECO:0000259" key="8">
    <source>
        <dbReference type="PROSITE" id="PS50108"/>
    </source>
</evidence>
<comment type="caution">
    <text evidence="9">The sequence shown here is derived from an EMBL/GenBank/DDBJ whole genome shotgun (WGS) entry which is preliminary data.</text>
</comment>
<feature type="compositionally biased region" description="Polar residues" evidence="6">
    <location>
        <begin position="150"/>
        <end position="169"/>
    </location>
</feature>
<feature type="compositionally biased region" description="Polar residues" evidence="6">
    <location>
        <begin position="205"/>
        <end position="231"/>
    </location>
</feature>
<dbReference type="InterPro" id="IPR011009">
    <property type="entry name" value="Kinase-like_dom_sf"/>
</dbReference>
<keyword evidence="2" id="KW-0547">Nucleotide-binding</keyword>
<feature type="compositionally biased region" description="Low complexity" evidence="6">
    <location>
        <begin position="299"/>
        <end position="334"/>
    </location>
</feature>
<comment type="catalytic activity">
    <reaction evidence="4">
        <text>L-threonyl-[protein] + ATP = O-phospho-L-threonyl-[protein] + ADP + H(+)</text>
        <dbReference type="Rhea" id="RHEA:46608"/>
        <dbReference type="Rhea" id="RHEA-COMP:11060"/>
        <dbReference type="Rhea" id="RHEA-COMP:11605"/>
        <dbReference type="ChEBI" id="CHEBI:15378"/>
        <dbReference type="ChEBI" id="CHEBI:30013"/>
        <dbReference type="ChEBI" id="CHEBI:30616"/>
        <dbReference type="ChEBI" id="CHEBI:61977"/>
        <dbReference type="ChEBI" id="CHEBI:456216"/>
        <dbReference type="EC" id="2.7.11.1"/>
    </reaction>
</comment>
<protein>
    <submittedName>
        <fullName evidence="9">STE/STE20/PAKA protein kinase</fullName>
    </submittedName>
</protein>
<feature type="region of interest" description="Disordered" evidence="6">
    <location>
        <begin position="277"/>
        <end position="367"/>
    </location>
</feature>
<evidence type="ECO:0000256" key="5">
    <source>
        <dbReference type="ARBA" id="ARBA00048679"/>
    </source>
</evidence>
<dbReference type="Proteomes" id="UP000001861">
    <property type="component" value="Unassembled WGS sequence"/>
</dbReference>
<dbReference type="InterPro" id="IPR051931">
    <property type="entry name" value="PAK3-like"/>
</dbReference>
<dbReference type="GO" id="GO:0005524">
    <property type="term" value="F:ATP binding"/>
    <property type="evidence" value="ECO:0007669"/>
    <property type="project" value="UniProtKB-KW"/>
</dbReference>
<dbReference type="VEuPathDB" id="FungiDB:CC1G_15304"/>
<dbReference type="InterPro" id="IPR000095">
    <property type="entry name" value="CRIB_dom"/>
</dbReference>
<evidence type="ECO:0000256" key="4">
    <source>
        <dbReference type="ARBA" id="ARBA00047899"/>
    </source>
</evidence>
<comment type="catalytic activity">
    <reaction evidence="5">
        <text>L-seryl-[protein] + ATP = O-phospho-L-seryl-[protein] + ADP + H(+)</text>
        <dbReference type="Rhea" id="RHEA:17989"/>
        <dbReference type="Rhea" id="RHEA-COMP:9863"/>
        <dbReference type="Rhea" id="RHEA-COMP:11604"/>
        <dbReference type="ChEBI" id="CHEBI:15378"/>
        <dbReference type="ChEBI" id="CHEBI:29999"/>
        <dbReference type="ChEBI" id="CHEBI:30616"/>
        <dbReference type="ChEBI" id="CHEBI:83421"/>
        <dbReference type="ChEBI" id="CHEBI:456216"/>
        <dbReference type="EC" id="2.7.11.1"/>
    </reaction>
</comment>
<dbReference type="HOGENOM" id="CLU_002065_0_0_1"/>
<dbReference type="OMA" id="APINICA"/>
<keyword evidence="10" id="KW-1185">Reference proteome</keyword>
<feature type="compositionally biased region" description="Polar residues" evidence="6">
    <location>
        <begin position="277"/>
        <end position="294"/>
    </location>
</feature>
<feature type="region of interest" description="Disordered" evidence="6">
    <location>
        <begin position="390"/>
        <end position="640"/>
    </location>
</feature>
<dbReference type="GeneID" id="9379191"/>
<feature type="compositionally biased region" description="Pro residues" evidence="6">
    <location>
        <begin position="563"/>
        <end position="573"/>
    </location>
</feature>
<evidence type="ECO:0000313" key="10">
    <source>
        <dbReference type="Proteomes" id="UP000001861"/>
    </source>
</evidence>
<dbReference type="AlphaFoldDB" id="D6RPY3"/>
<dbReference type="SUPFAM" id="SSF56112">
    <property type="entry name" value="Protein kinase-like (PK-like)"/>
    <property type="match status" value="1"/>
</dbReference>
<gene>
    <name evidence="9" type="ORF">CC1G_15304</name>
</gene>
<keyword evidence="9" id="KW-0418">Kinase</keyword>
<feature type="compositionally biased region" description="Polar residues" evidence="6">
    <location>
        <begin position="405"/>
        <end position="432"/>
    </location>
</feature>
<dbReference type="SMART" id="SM00285">
    <property type="entry name" value="PBD"/>
    <property type="match status" value="1"/>
</dbReference>
<dbReference type="InterPro" id="IPR020635">
    <property type="entry name" value="Tyr_kinase_cat_dom"/>
</dbReference>